<gene>
    <name evidence="11" type="ORF">BN7_1154</name>
</gene>
<evidence type="ECO:0000256" key="7">
    <source>
        <dbReference type="ARBA" id="ARBA00023055"/>
    </source>
</evidence>
<dbReference type="AlphaFoldDB" id="K0KKG5"/>
<evidence type="ECO:0000256" key="1">
    <source>
        <dbReference type="ARBA" id="ARBA00004477"/>
    </source>
</evidence>
<evidence type="ECO:0000256" key="6">
    <source>
        <dbReference type="ARBA" id="ARBA00022989"/>
    </source>
</evidence>
<protein>
    <recommendedName>
        <fullName evidence="10">Protein ARV</fullName>
    </recommendedName>
</protein>
<evidence type="ECO:0000256" key="9">
    <source>
        <dbReference type="ARBA" id="ARBA00023136"/>
    </source>
</evidence>
<evidence type="ECO:0000256" key="4">
    <source>
        <dbReference type="ARBA" id="ARBA00022692"/>
    </source>
</evidence>
<dbReference type="EMBL" id="CAIF01000026">
    <property type="protein sequence ID" value="CCH41613.1"/>
    <property type="molecule type" value="Genomic_DNA"/>
</dbReference>
<keyword evidence="5 10" id="KW-0256">Endoplasmic reticulum</keyword>
<dbReference type="eggNOG" id="KOG3134">
    <property type="taxonomic scope" value="Eukaryota"/>
</dbReference>
<dbReference type="GO" id="GO:0000139">
    <property type="term" value="C:Golgi membrane"/>
    <property type="evidence" value="ECO:0007669"/>
    <property type="project" value="UniProtKB-SubCell"/>
</dbReference>
<dbReference type="InParanoid" id="K0KKG5"/>
<keyword evidence="10" id="KW-0746">Sphingolipid metabolism</keyword>
<keyword evidence="6 10" id="KW-1133">Transmembrane helix</keyword>
<keyword evidence="8 10" id="KW-0443">Lipid metabolism</keyword>
<evidence type="ECO:0000256" key="8">
    <source>
        <dbReference type="ARBA" id="ARBA00023098"/>
    </source>
</evidence>
<comment type="caution">
    <text evidence="11">The sequence shown here is derived from an EMBL/GenBank/DDBJ whole genome shotgun (WGS) entry which is preliminary data.</text>
</comment>
<sequence length="306" mass="35713">MICVECNEPTDSLYVKYTNDYIKLTDCSRCSKVADKYIEFDNVILFIDTLLLKPQAYRHIVFNFMSQEQYDANEKDQSQSLSSLKSWFEENKKVNRIRLLMILFEIYLTWAYEEKNYINSNEYKNPYLIINTILTKPATVQYLFFSVKCILDDLITHTLVPIWIFNVIQWKPKGYTQSDLEKKAYYEMALSLTILLSGSTKLFPILMLIWPYNNITITNIISSLADLNLIEALKIVTGCSSIQAIFLFVTNTILKFIITRGILICLLSNGNMNVATKFANNEYMNLVQKVWSWKEIIVQRYGDLTL</sequence>
<dbReference type="GO" id="GO:0032541">
    <property type="term" value="C:cortical endoplasmic reticulum"/>
    <property type="evidence" value="ECO:0007669"/>
    <property type="project" value="TreeGrafter"/>
</dbReference>
<proteinExistence type="inferred from homology"/>
<feature type="transmembrane region" description="Helical" evidence="10">
    <location>
        <begin position="189"/>
        <end position="212"/>
    </location>
</feature>
<evidence type="ECO:0000313" key="11">
    <source>
        <dbReference type="EMBL" id="CCH41613.1"/>
    </source>
</evidence>
<dbReference type="GO" id="GO:0006665">
    <property type="term" value="P:sphingolipid metabolic process"/>
    <property type="evidence" value="ECO:0007669"/>
    <property type="project" value="UniProtKB-UniRule"/>
</dbReference>
<evidence type="ECO:0000256" key="5">
    <source>
        <dbReference type="ARBA" id="ARBA00022824"/>
    </source>
</evidence>
<accession>K0KKG5</accession>
<comment type="subcellular location">
    <subcellularLocation>
        <location evidence="1 10">Endoplasmic reticulum membrane</location>
        <topology evidence="1 10">Multi-pass membrane protein</topology>
    </subcellularLocation>
    <subcellularLocation>
        <location evidence="10">Golgi apparatus membrane</location>
        <topology evidence="10">Multi-pass membrane protein</topology>
    </subcellularLocation>
</comment>
<dbReference type="PANTHER" id="PTHR14467:SF0">
    <property type="entry name" value="PROTEIN ARV1"/>
    <property type="match status" value="1"/>
</dbReference>
<dbReference type="PANTHER" id="PTHR14467">
    <property type="entry name" value="ARV1"/>
    <property type="match status" value="1"/>
</dbReference>
<name>K0KKG5_WICCF</name>
<comment type="function">
    <text evidence="10">Regulates also the sphingolipid metabolism.</text>
</comment>
<evidence type="ECO:0000256" key="10">
    <source>
        <dbReference type="RuleBase" id="RU368065"/>
    </source>
</evidence>
<keyword evidence="10" id="KW-0333">Golgi apparatus</keyword>
<dbReference type="InterPro" id="IPR007290">
    <property type="entry name" value="Arv1"/>
</dbReference>
<evidence type="ECO:0000256" key="3">
    <source>
        <dbReference type="ARBA" id="ARBA00022448"/>
    </source>
</evidence>
<comment type="function">
    <text evidence="10">Mediator of sterol homeostasis involved in sterol uptake, trafficking and distribution into membranes.</text>
</comment>
<evidence type="ECO:0000313" key="12">
    <source>
        <dbReference type="Proteomes" id="UP000009328"/>
    </source>
</evidence>
<evidence type="ECO:0000256" key="2">
    <source>
        <dbReference type="ARBA" id="ARBA00009187"/>
    </source>
</evidence>
<keyword evidence="7 10" id="KW-0445">Lipid transport</keyword>
<dbReference type="FunCoup" id="K0KKG5">
    <property type="interactions" value="35"/>
</dbReference>
<comment type="similarity">
    <text evidence="2 10">Belongs to the ARV1 family.</text>
</comment>
<keyword evidence="3 10" id="KW-0813">Transport</keyword>
<feature type="transmembrane region" description="Helical" evidence="10">
    <location>
        <begin position="232"/>
        <end position="254"/>
    </location>
</feature>
<keyword evidence="4 10" id="KW-0812">Transmembrane</keyword>
<keyword evidence="12" id="KW-1185">Reference proteome</keyword>
<dbReference type="GO" id="GO:0005789">
    <property type="term" value="C:endoplasmic reticulum membrane"/>
    <property type="evidence" value="ECO:0007669"/>
    <property type="project" value="UniProtKB-SubCell"/>
</dbReference>
<dbReference type="GO" id="GO:0097036">
    <property type="term" value="P:regulation of plasma membrane sterol distribution"/>
    <property type="evidence" value="ECO:0007669"/>
    <property type="project" value="UniProtKB-UniRule"/>
</dbReference>
<dbReference type="GO" id="GO:0016125">
    <property type="term" value="P:sterol metabolic process"/>
    <property type="evidence" value="ECO:0007669"/>
    <property type="project" value="UniProtKB-UniRule"/>
</dbReference>
<reference evidence="11 12" key="1">
    <citation type="journal article" date="2012" name="Eukaryot. Cell">
        <title>Draft genome sequence of Wickerhamomyces ciferrii NRRL Y-1031 F-60-10.</title>
        <authorList>
            <person name="Schneider J."/>
            <person name="Andrea H."/>
            <person name="Blom J."/>
            <person name="Jaenicke S."/>
            <person name="Ruckert C."/>
            <person name="Schorsch C."/>
            <person name="Szczepanowski R."/>
            <person name="Farwick M."/>
            <person name="Goesmann A."/>
            <person name="Puhler A."/>
            <person name="Schaffer S."/>
            <person name="Tauch A."/>
            <person name="Kohler T."/>
            <person name="Brinkrolf K."/>
        </authorList>
    </citation>
    <scope>NUCLEOTIDE SEQUENCE [LARGE SCALE GENOMIC DNA]</scope>
    <source>
        <strain evidence="12">ATCC 14091 / BCRC 22168 / CBS 111 / JCM 3599 / NBRC 0793 / NRRL Y-1031 F-60-10</strain>
    </source>
</reference>
<organism evidence="11 12">
    <name type="scientific">Wickerhamomyces ciferrii (strain ATCC 14091 / BCRC 22168 / CBS 111 / JCM 3599 / NBRC 0793 / NRRL Y-1031 F-60-10)</name>
    <name type="common">Yeast</name>
    <name type="synonym">Pichia ciferrii</name>
    <dbReference type="NCBI Taxonomy" id="1206466"/>
    <lineage>
        <taxon>Eukaryota</taxon>
        <taxon>Fungi</taxon>
        <taxon>Dikarya</taxon>
        <taxon>Ascomycota</taxon>
        <taxon>Saccharomycotina</taxon>
        <taxon>Saccharomycetes</taxon>
        <taxon>Phaffomycetales</taxon>
        <taxon>Wickerhamomycetaceae</taxon>
        <taxon>Wickerhamomyces</taxon>
    </lineage>
</organism>
<comment type="caution">
    <text evidence="10">Lacks conserved residue(s) required for the propagation of feature annotation.</text>
</comment>
<dbReference type="GO" id="GO:0032366">
    <property type="term" value="P:intracellular sterol transport"/>
    <property type="evidence" value="ECO:0007669"/>
    <property type="project" value="UniProtKB-UniRule"/>
</dbReference>
<dbReference type="HOGENOM" id="CLU_057366_2_0_1"/>
<keyword evidence="9 10" id="KW-0472">Membrane</keyword>
<dbReference type="Proteomes" id="UP000009328">
    <property type="component" value="Unassembled WGS sequence"/>
</dbReference>
<dbReference type="Pfam" id="PF04161">
    <property type="entry name" value="Arv1"/>
    <property type="match status" value="1"/>
</dbReference>